<proteinExistence type="predicted"/>
<dbReference type="Proteomes" id="UP000261340">
    <property type="component" value="Unplaced"/>
</dbReference>
<feature type="domain" description="Pyrin" evidence="1">
    <location>
        <begin position="1"/>
        <end position="91"/>
    </location>
</feature>
<dbReference type="AlphaFoldDB" id="A0A3Q0R9F8"/>
<dbReference type="SUPFAM" id="SSF47986">
    <property type="entry name" value="DEATH domain"/>
    <property type="match status" value="1"/>
</dbReference>
<dbReference type="OMA" id="KLMTAHY"/>
<protein>
    <recommendedName>
        <fullName evidence="1">Pyrin domain-containing protein</fullName>
    </recommendedName>
</protein>
<reference evidence="2" key="1">
    <citation type="submission" date="2025-08" db="UniProtKB">
        <authorList>
            <consortium name="Ensembl"/>
        </authorList>
    </citation>
    <scope>IDENTIFICATION</scope>
</reference>
<dbReference type="GeneTree" id="ENSGT00940000177981"/>
<dbReference type="Pfam" id="PF02758">
    <property type="entry name" value="PYRIN"/>
    <property type="match status" value="1"/>
</dbReference>
<name>A0A3Q0R9F8_AMPCI</name>
<keyword evidence="3" id="KW-1185">Reference proteome</keyword>
<dbReference type="Gene3D" id="1.10.533.10">
    <property type="entry name" value="Death Domain, Fas"/>
    <property type="match status" value="1"/>
</dbReference>
<dbReference type="CDD" id="cd08321">
    <property type="entry name" value="Pyrin_ASC-like"/>
    <property type="match status" value="1"/>
</dbReference>
<dbReference type="SMART" id="SM01289">
    <property type="entry name" value="PYRIN"/>
    <property type="match status" value="1"/>
</dbReference>
<reference evidence="2" key="2">
    <citation type="submission" date="2025-09" db="UniProtKB">
        <authorList>
            <consortium name="Ensembl"/>
        </authorList>
    </citation>
    <scope>IDENTIFICATION</scope>
</reference>
<dbReference type="STRING" id="61819.ENSACIP00000006548"/>
<evidence type="ECO:0000313" key="3">
    <source>
        <dbReference type="Proteomes" id="UP000261340"/>
    </source>
</evidence>
<dbReference type="InterPro" id="IPR004020">
    <property type="entry name" value="DAPIN"/>
</dbReference>
<dbReference type="InterPro" id="IPR011029">
    <property type="entry name" value="DEATH-like_dom_sf"/>
</dbReference>
<accession>A0A3Q0R9F8</accession>
<evidence type="ECO:0000313" key="2">
    <source>
        <dbReference type="Ensembl" id="ENSACIP00000006548.1"/>
    </source>
</evidence>
<evidence type="ECO:0000259" key="1">
    <source>
        <dbReference type="PROSITE" id="PS50824"/>
    </source>
</evidence>
<dbReference type="PROSITE" id="PS50824">
    <property type="entry name" value="DAPIN"/>
    <property type="match status" value="1"/>
</dbReference>
<organism evidence="2 3">
    <name type="scientific">Amphilophus citrinellus</name>
    <name type="common">Midas cichlid</name>
    <name type="synonym">Cichlasoma citrinellum</name>
    <dbReference type="NCBI Taxonomy" id="61819"/>
    <lineage>
        <taxon>Eukaryota</taxon>
        <taxon>Metazoa</taxon>
        <taxon>Chordata</taxon>
        <taxon>Craniata</taxon>
        <taxon>Vertebrata</taxon>
        <taxon>Euteleostomi</taxon>
        <taxon>Actinopterygii</taxon>
        <taxon>Neopterygii</taxon>
        <taxon>Teleostei</taxon>
        <taxon>Neoteleostei</taxon>
        <taxon>Acanthomorphata</taxon>
        <taxon>Ovalentaria</taxon>
        <taxon>Cichlomorphae</taxon>
        <taxon>Cichliformes</taxon>
        <taxon>Cichlidae</taxon>
        <taxon>New World cichlids</taxon>
        <taxon>Cichlasomatinae</taxon>
        <taxon>Heroini</taxon>
        <taxon>Amphilophus</taxon>
    </lineage>
</organism>
<dbReference type="Ensembl" id="ENSACIT00000006746.1">
    <property type="protein sequence ID" value="ENSACIP00000006548.1"/>
    <property type="gene ID" value="ENSACIG00000005153.1"/>
</dbReference>
<sequence length="91" mass="10603">MAVTCNFWILKILENLTKEDLKLFHFYLNEYNKSKHKPISQSKLEGKDRTDTAKLLTEHYGNQEALQVTVQTLKAINQHNLACQLEQNLSK</sequence>